<name>A0A0E4CVL2_9BACL</name>
<feature type="signal peptide" evidence="2">
    <location>
        <begin position="1"/>
        <end position="26"/>
    </location>
</feature>
<dbReference type="KEGG" id="pri:PRIO_1910"/>
<dbReference type="RefSeq" id="WP_020429625.1">
    <property type="nucleotide sequence ID" value="NZ_AGBD01000898.1"/>
</dbReference>
<dbReference type="InterPro" id="IPR050490">
    <property type="entry name" value="Bact_solute-bd_prot1"/>
</dbReference>
<feature type="region of interest" description="Disordered" evidence="1">
    <location>
        <begin position="445"/>
        <end position="465"/>
    </location>
</feature>
<evidence type="ECO:0000313" key="4">
    <source>
        <dbReference type="Proteomes" id="UP000033163"/>
    </source>
</evidence>
<keyword evidence="2" id="KW-0732">Signal</keyword>
<proteinExistence type="predicted"/>
<sequence length="465" mass="50395">MKKQLLLTSLSAVLAFGLAACGNSNTAENSGEASNAGKTSDAGAASGEKTKITYWTGDRHDAEFVKEKVAEFNKTNTDGIEVELVVKGDDFDTALDLSFQTSDSPDVIRVKENTIGTFYKKEYLAPIDEYLSDDMKAKFPEMTDLNIFDGKRYSLPNYGTTMRLIYNKDLFAKAGVTNPPTTLQELVDTAKKLTAAGKADGAYGFAQNFKSPASAFGRSARVIAEMSGFGGFGYDFKTARFDFSGFKPIIEAFKQIRDDGSMLPGVESLDIDPLRAQFAEGKIGMYLSYSSEPGVYSTQFPAKIDWAAAPAPTIDGKVKGASGFLGGQWLALSSKSKHKDAAWKFMEYMYSDQMLTTYQEKGFGISMVPSISAAAKTPEVNGIEGFLPNQYDGVWPVYPSVAPEGMKSDDAFFKYMLNGGDLDATISDLNKRYNAALDDAIKNDGLKAEPDPSFDPAALAGKFAK</sequence>
<dbReference type="CDD" id="cd13585">
    <property type="entry name" value="PBP2_TMBP_like"/>
    <property type="match status" value="1"/>
</dbReference>
<feature type="chain" id="PRO_5039252778" evidence="2">
    <location>
        <begin position="27"/>
        <end position="465"/>
    </location>
</feature>
<dbReference type="PANTHER" id="PTHR43649">
    <property type="entry name" value="ARABINOSE-BINDING PROTEIN-RELATED"/>
    <property type="match status" value="1"/>
</dbReference>
<dbReference type="Pfam" id="PF01547">
    <property type="entry name" value="SBP_bac_1"/>
    <property type="match status" value="1"/>
</dbReference>
<dbReference type="InterPro" id="IPR006059">
    <property type="entry name" value="SBP"/>
</dbReference>
<evidence type="ECO:0000313" key="3">
    <source>
        <dbReference type="EMBL" id="CQR54320.1"/>
    </source>
</evidence>
<accession>A0A0E4CVL2</accession>
<dbReference type="PROSITE" id="PS51257">
    <property type="entry name" value="PROKAR_LIPOPROTEIN"/>
    <property type="match status" value="1"/>
</dbReference>
<reference evidence="4" key="1">
    <citation type="submission" date="2015-03" db="EMBL/GenBank/DDBJ databases">
        <authorList>
            <person name="Wibberg D."/>
        </authorList>
    </citation>
    <scope>NUCLEOTIDE SEQUENCE [LARGE SCALE GENOMIC DNA]</scope>
</reference>
<protein>
    <submittedName>
        <fullName evidence="3">Family 1 extracellular solute-binding protein</fullName>
    </submittedName>
</protein>
<dbReference type="PANTHER" id="PTHR43649:SF12">
    <property type="entry name" value="DIACETYLCHITOBIOSE BINDING PROTEIN DASA"/>
    <property type="match status" value="1"/>
</dbReference>
<dbReference type="AlphaFoldDB" id="A0A0E4CVL2"/>
<dbReference type="EMBL" id="LN831776">
    <property type="protein sequence ID" value="CQR54320.1"/>
    <property type="molecule type" value="Genomic_DNA"/>
</dbReference>
<dbReference type="Proteomes" id="UP000033163">
    <property type="component" value="Chromosome I"/>
</dbReference>
<evidence type="ECO:0000256" key="1">
    <source>
        <dbReference type="SAM" id="MobiDB-lite"/>
    </source>
</evidence>
<dbReference type="Gene3D" id="3.40.190.10">
    <property type="entry name" value="Periplasmic binding protein-like II"/>
    <property type="match status" value="1"/>
</dbReference>
<gene>
    <name evidence="3" type="ORF">PRIO_1910</name>
</gene>
<dbReference type="STRING" id="483937.AMQ84_15405"/>
<organism evidence="3 4">
    <name type="scientific">Paenibacillus riograndensis SBR5</name>
    <dbReference type="NCBI Taxonomy" id="1073571"/>
    <lineage>
        <taxon>Bacteria</taxon>
        <taxon>Bacillati</taxon>
        <taxon>Bacillota</taxon>
        <taxon>Bacilli</taxon>
        <taxon>Bacillales</taxon>
        <taxon>Paenibacillaceae</taxon>
        <taxon>Paenibacillus</taxon>
        <taxon>Paenibacillus sonchi group</taxon>
    </lineage>
</organism>
<evidence type="ECO:0000256" key="2">
    <source>
        <dbReference type="SAM" id="SignalP"/>
    </source>
</evidence>
<dbReference type="HOGENOM" id="CLU_589041_0_0_9"/>
<dbReference type="PATRIC" id="fig|1073571.4.peg.2006"/>
<dbReference type="SUPFAM" id="SSF53850">
    <property type="entry name" value="Periplasmic binding protein-like II"/>
    <property type="match status" value="1"/>
</dbReference>